<sequence>MPPMLNTSISPDNNGALNKTTLSERIAHNRKRAVNKLPDELYEEIFLIVEEPARFARKQNESLMKRSKHRYTPVQDIVVQVSSRWRQAAIASPALWSHIYISDIRSRDITNLWVSRAGREALLDIDIELLQPYCGSVPCDVADRETQKEHATSTFKYLSRCGAGPQRWRSLSLFVLYPELLYEWMGSLNQQPAPELRYLQLSVDGTTGDIDCPESKGWTKAHALEDDSLSSCAMPHLLHAKLERVPWRYVFDRPRALFSGLSTLKLFGVFEFPNSLLKLHRVLSANPGLTHLELEMERAPPYVFNRFLGRQHIRPVHLPSLQKLSLTFDDAITKALEVISIIEAPSLESLTLNGCDLSARGVASARLFECISAGNFPANDPNNDPTNNPLFPSLRELDIGRFVVVFDGFNVTSLITCFPMVSRLCIPCSAATQVFGGSQCAVPYLEDLSLLCRWNEPHRPLLDKSIPTDNPCTRDKRVLLPTVIAIVLNMPSNHNLLETSIMDNTALSLSERKDHNNKQVISKLPDELLTHIFLVATGLSIRARGAYRFTLFPDVAIQVCSQWMRVALASPTLWTHIHIREHFDDDDVALWISRAGSNTLLDIEIDILEPYCGVAFFDITDWAEQTSHIARIFKFLCSIKAGPRRWRSLSLSVLQPEPLYKFIQLLNKQPAPNLRHLYLCSEPDWNDDEFDEDRPLTKAHYGKAYSLSEHAVPNLRHAEFIYVSWKYVFDRSKSLLCGLTALELSAGRDNLASLAQIQQLLSANPQLRSLHISAGFAGDYEFDRLPNSQRPKYAHLTSLKALSLEGGDNISLVWDILSIINAPSLESLVLSNNGIDEDDIFATNILDYISTGKFPESKNLDDTTTNKPLFPLLRMLDIEGLVSLDAQKTVQLLSSLPQITRLSMSCYQVEKSLGGASSVLPHLEVLSSKCLGSHQHYQSAEAFLARRASDGMPIPILEVPASPQPEPGFEDRFPGSKLRIMKD</sequence>
<dbReference type="PANTHER" id="PTHR38926:SF72">
    <property type="entry name" value="IM:7136021-RELATED"/>
    <property type="match status" value="1"/>
</dbReference>
<evidence type="ECO:0000313" key="1">
    <source>
        <dbReference type="EMBL" id="CUA67328.1"/>
    </source>
</evidence>
<accession>A0A0K6FME0</accession>
<name>A0A0K6FME0_9AGAM</name>
<gene>
    <name evidence="1" type="ORF">RSOLAG22IIIB_07365</name>
</gene>
<organism evidence="1 2">
    <name type="scientific">Rhizoctonia solani</name>
    <dbReference type="NCBI Taxonomy" id="456999"/>
    <lineage>
        <taxon>Eukaryota</taxon>
        <taxon>Fungi</taxon>
        <taxon>Dikarya</taxon>
        <taxon>Basidiomycota</taxon>
        <taxon>Agaricomycotina</taxon>
        <taxon>Agaricomycetes</taxon>
        <taxon>Cantharellales</taxon>
        <taxon>Ceratobasidiaceae</taxon>
        <taxon>Rhizoctonia</taxon>
    </lineage>
</organism>
<evidence type="ECO:0000313" key="2">
    <source>
        <dbReference type="Proteomes" id="UP000044841"/>
    </source>
</evidence>
<proteinExistence type="predicted"/>
<dbReference type="Proteomes" id="UP000044841">
    <property type="component" value="Unassembled WGS sequence"/>
</dbReference>
<dbReference type="SUPFAM" id="SSF52047">
    <property type="entry name" value="RNI-like"/>
    <property type="match status" value="2"/>
</dbReference>
<reference evidence="1 2" key="1">
    <citation type="submission" date="2015-07" db="EMBL/GenBank/DDBJ databases">
        <authorList>
            <person name="Noorani M."/>
        </authorList>
    </citation>
    <scope>NUCLEOTIDE SEQUENCE [LARGE SCALE GENOMIC DNA]</scope>
    <source>
        <strain evidence="1">BBA 69670</strain>
    </source>
</reference>
<dbReference type="InterPro" id="IPR032675">
    <property type="entry name" value="LRR_dom_sf"/>
</dbReference>
<dbReference type="AlphaFoldDB" id="A0A0K6FME0"/>
<dbReference type="Gene3D" id="3.80.10.10">
    <property type="entry name" value="Ribonuclease Inhibitor"/>
    <property type="match status" value="2"/>
</dbReference>
<dbReference type="PANTHER" id="PTHR38926">
    <property type="entry name" value="F-BOX DOMAIN CONTAINING PROTEIN, EXPRESSED"/>
    <property type="match status" value="1"/>
</dbReference>
<protein>
    <submittedName>
        <fullName evidence="1">DNA polymerase [Human adenovirus 7]</fullName>
    </submittedName>
</protein>
<keyword evidence="2" id="KW-1185">Reference proteome</keyword>
<dbReference type="Gene3D" id="1.20.1280.50">
    <property type="match status" value="1"/>
</dbReference>
<dbReference type="EMBL" id="CYGV01000091">
    <property type="protein sequence ID" value="CUA67328.1"/>
    <property type="molecule type" value="Genomic_DNA"/>
</dbReference>